<evidence type="ECO:0000259" key="1">
    <source>
        <dbReference type="Pfam" id="PF12937"/>
    </source>
</evidence>
<gene>
    <name evidence="2" type="ORF">VNI00_006903</name>
</gene>
<evidence type="ECO:0000313" key="3">
    <source>
        <dbReference type="Proteomes" id="UP001383192"/>
    </source>
</evidence>
<dbReference type="InterPro" id="IPR001810">
    <property type="entry name" value="F-box_dom"/>
</dbReference>
<sequence length="428" mass="48252">MFMIQGPPPCICHHPHPQNRALAVPVESSALPHLLSDAQRDLVVFDMEIKRVSHILSNLVKGREETQEYIDELQMRLSPVLRLPSELLQVIFTEASFLGPREDIASKNLCVPDKFLGTGITPLNLAGVCHRWRDIILNMPHLWSSFSLSLDTRLLTSPQTLHKLKLYLERSEYLPLDVRIHGNYFIRTATNEEISRFMSALIASAQRWHSLDIASPSIHAGWDTHVASLFDLLNTSGVVVPGTYPIRTLALNEAPYLDSKKLQISRTLFSNVTTLKISPGLKLHRVWSTGILYAMPSLEDLTIELACVPDEVLAINSFTMLKIRSLTIIVSFQRGNPHDALAVLFDGFTLPALSSLTLKNEHILRPKKQWPGQEVVDFLVRSGCDLEKLELSQIQMSEKEFEEIVRVTSTVVDRRPVNWPGGHKQESV</sequence>
<accession>A0AAW0D8B1</accession>
<organism evidence="2 3">
    <name type="scientific">Paramarasmius palmivorus</name>
    <dbReference type="NCBI Taxonomy" id="297713"/>
    <lineage>
        <taxon>Eukaryota</taxon>
        <taxon>Fungi</taxon>
        <taxon>Dikarya</taxon>
        <taxon>Basidiomycota</taxon>
        <taxon>Agaricomycotina</taxon>
        <taxon>Agaricomycetes</taxon>
        <taxon>Agaricomycetidae</taxon>
        <taxon>Agaricales</taxon>
        <taxon>Marasmiineae</taxon>
        <taxon>Marasmiaceae</taxon>
        <taxon>Paramarasmius</taxon>
    </lineage>
</organism>
<dbReference type="EMBL" id="JAYKXP010000021">
    <property type="protein sequence ID" value="KAK7047237.1"/>
    <property type="molecule type" value="Genomic_DNA"/>
</dbReference>
<dbReference type="InterPro" id="IPR036047">
    <property type="entry name" value="F-box-like_dom_sf"/>
</dbReference>
<dbReference type="Pfam" id="PF12937">
    <property type="entry name" value="F-box-like"/>
    <property type="match status" value="1"/>
</dbReference>
<dbReference type="SUPFAM" id="SSF81383">
    <property type="entry name" value="F-box domain"/>
    <property type="match status" value="1"/>
</dbReference>
<dbReference type="AlphaFoldDB" id="A0AAW0D8B1"/>
<evidence type="ECO:0000313" key="2">
    <source>
        <dbReference type="EMBL" id="KAK7047237.1"/>
    </source>
</evidence>
<comment type="caution">
    <text evidence="2">The sequence shown here is derived from an EMBL/GenBank/DDBJ whole genome shotgun (WGS) entry which is preliminary data.</text>
</comment>
<reference evidence="2 3" key="1">
    <citation type="submission" date="2024-01" db="EMBL/GenBank/DDBJ databases">
        <title>A draft genome for a cacao thread blight-causing isolate of Paramarasmius palmivorus.</title>
        <authorList>
            <person name="Baruah I.K."/>
            <person name="Bukari Y."/>
            <person name="Amoako-Attah I."/>
            <person name="Meinhardt L.W."/>
            <person name="Bailey B.A."/>
            <person name="Cohen S.P."/>
        </authorList>
    </citation>
    <scope>NUCLEOTIDE SEQUENCE [LARGE SCALE GENOMIC DNA]</scope>
    <source>
        <strain evidence="2 3">GH-12</strain>
    </source>
</reference>
<feature type="domain" description="F-box" evidence="1">
    <location>
        <begin position="81"/>
        <end position="148"/>
    </location>
</feature>
<protein>
    <recommendedName>
        <fullName evidence="1">F-box domain-containing protein</fullName>
    </recommendedName>
</protein>
<proteinExistence type="predicted"/>
<dbReference type="Proteomes" id="UP001383192">
    <property type="component" value="Unassembled WGS sequence"/>
</dbReference>
<name>A0AAW0D8B1_9AGAR</name>
<keyword evidence="3" id="KW-1185">Reference proteome</keyword>